<evidence type="ECO:0000313" key="2">
    <source>
        <dbReference type="Proteomes" id="UP000479000"/>
    </source>
</evidence>
<sequence length="112" mass="13419">MHNKELRNAWTQAIGQWTEYVEDAFDQDEPRGMWKTQIPKKNPNPMRTQILDKREETYALSLRYEGAANRKHTVLPRRKRLHSGRLNDPCNFFQSLEWPELWATCQYAGKER</sequence>
<name>A0A6H5G293_9HEMI</name>
<dbReference type="Proteomes" id="UP000479000">
    <property type="component" value="Unassembled WGS sequence"/>
</dbReference>
<dbReference type="AlphaFoldDB" id="A0A6H5G293"/>
<gene>
    <name evidence="1" type="ORF">NTEN_LOCUS3074</name>
</gene>
<reference evidence="1 2" key="1">
    <citation type="submission" date="2020-02" db="EMBL/GenBank/DDBJ databases">
        <authorList>
            <person name="Ferguson B K."/>
        </authorList>
    </citation>
    <scope>NUCLEOTIDE SEQUENCE [LARGE SCALE GENOMIC DNA]</scope>
</reference>
<organism evidence="1 2">
    <name type="scientific">Nesidiocoris tenuis</name>
    <dbReference type="NCBI Taxonomy" id="355587"/>
    <lineage>
        <taxon>Eukaryota</taxon>
        <taxon>Metazoa</taxon>
        <taxon>Ecdysozoa</taxon>
        <taxon>Arthropoda</taxon>
        <taxon>Hexapoda</taxon>
        <taxon>Insecta</taxon>
        <taxon>Pterygota</taxon>
        <taxon>Neoptera</taxon>
        <taxon>Paraneoptera</taxon>
        <taxon>Hemiptera</taxon>
        <taxon>Heteroptera</taxon>
        <taxon>Panheteroptera</taxon>
        <taxon>Cimicomorpha</taxon>
        <taxon>Miridae</taxon>
        <taxon>Dicyphina</taxon>
        <taxon>Nesidiocoris</taxon>
    </lineage>
</organism>
<accession>A0A6H5G293</accession>
<dbReference type="EMBL" id="CADCXU010004682">
    <property type="protein sequence ID" value="CAA9996582.1"/>
    <property type="molecule type" value="Genomic_DNA"/>
</dbReference>
<proteinExistence type="predicted"/>
<keyword evidence="2" id="KW-1185">Reference proteome</keyword>
<evidence type="ECO:0000313" key="1">
    <source>
        <dbReference type="EMBL" id="CAA9996582.1"/>
    </source>
</evidence>
<protein>
    <submittedName>
        <fullName evidence="1">Uncharacterized protein</fullName>
    </submittedName>
</protein>